<dbReference type="KEGG" id="hti:HTIA_2220"/>
<sequence length="105" mass="12117">MIDSLVIGLAYALAFVALIEVSKRYLPAPVLRRLAVVKRAYLAPFRWLTPDRVYRLWYETGVMDAESYRWFQQQGYIGDDLDPAYIQRTHSADGENHHDAGGDER</sequence>
<reference evidence="1 4" key="3">
    <citation type="journal article" date="2014" name="Environ. Microbiol.">
        <title>Halorhabdus tiamatea: proteogenomics and glycosidase activity measurements identify the first cultivated euryarchaeon from a deep-sea anoxic brine lake as potential polysaccharide degrader.</title>
        <authorList>
            <person name="Werner J."/>
            <person name="Ferrer M."/>
            <person name="Michel G."/>
            <person name="Mann A.J."/>
            <person name="Huang S."/>
            <person name="Juarez S."/>
            <person name="Ciordia S."/>
            <person name="Albar J.P."/>
            <person name="Alcaide M."/>
            <person name="La Cono V."/>
            <person name="Yakimov M.M."/>
            <person name="Antunes A."/>
            <person name="Taborda M."/>
            <person name="Da Costa M.S."/>
            <person name="Amann R.I."/>
            <person name="Gloeckner F.O."/>
            <person name="Golyshina O.V."/>
            <person name="Golyshin P.N."/>
            <person name="Teeling H."/>
        </authorList>
    </citation>
    <scope>NUCLEOTIDE SEQUENCE [LARGE SCALE GENOMIC DNA]</scope>
    <source>
        <strain evidence="4">SARL4B</strain>
        <strain evidence="1">Type strain: SARL4B</strain>
    </source>
</reference>
<dbReference type="GeneID" id="23799233"/>
<organism evidence="2 3">
    <name type="scientific">Halorhabdus tiamatea SARL4B</name>
    <dbReference type="NCBI Taxonomy" id="1033806"/>
    <lineage>
        <taxon>Archaea</taxon>
        <taxon>Methanobacteriati</taxon>
        <taxon>Methanobacteriota</taxon>
        <taxon>Stenosarchaea group</taxon>
        <taxon>Halobacteria</taxon>
        <taxon>Halobacteriales</taxon>
        <taxon>Haloarculaceae</taxon>
        <taxon>Halorhabdus</taxon>
    </lineage>
</organism>
<dbReference type="EMBL" id="HF571520">
    <property type="protein sequence ID" value="CCQ34332.1"/>
    <property type="molecule type" value="Genomic_DNA"/>
</dbReference>
<dbReference type="Proteomes" id="UP000003861">
    <property type="component" value="Unassembled WGS sequence"/>
</dbReference>
<proteinExistence type="predicted"/>
<keyword evidence="4" id="KW-1185">Reference proteome</keyword>
<reference evidence="2 3" key="2">
    <citation type="journal article" date="2013" name="PLoS ONE">
        <title>INDIGO - INtegrated Data Warehouse of MIcrobial GenOmes with Examples from the Red Sea Extremophiles.</title>
        <authorList>
            <person name="Alam I."/>
            <person name="Antunes A."/>
            <person name="Kamau A.A."/>
            <person name="Ba Alawi W."/>
            <person name="Kalkatawi M."/>
            <person name="Stingl U."/>
            <person name="Bajic V.B."/>
        </authorList>
    </citation>
    <scope>NUCLEOTIDE SEQUENCE [LARGE SCALE GENOMIC DNA]</scope>
    <source>
        <strain evidence="2 3">SARL4B</strain>
    </source>
</reference>
<dbReference type="STRING" id="1033806.HTIA_2220"/>
<name>F7PFK8_9EURY</name>
<dbReference type="HOGENOM" id="CLU_2230330_0_0_2"/>
<evidence type="ECO:0000313" key="3">
    <source>
        <dbReference type="Proteomes" id="UP000003861"/>
    </source>
</evidence>
<dbReference type="AlphaFoldDB" id="F7PFK8"/>
<gene>
    <name evidence="2" type="ORF">HLRTI_001508</name>
    <name evidence="1" type="ORF">HTIA_2220</name>
</gene>
<reference evidence="2 3" key="1">
    <citation type="journal article" date="2011" name="J. Bacteriol.">
        <title>Genome sequence of Halorhabdus tiamatea, the first archaeon isolated from a deep-sea anoxic brine lake.</title>
        <authorList>
            <person name="Antunes A."/>
            <person name="Alam I."/>
            <person name="Bajic V.B."/>
            <person name="Stingl U."/>
        </authorList>
    </citation>
    <scope>NUCLEOTIDE SEQUENCE [LARGE SCALE GENOMIC DNA]</scope>
    <source>
        <strain evidence="2 3">SARL4B</strain>
    </source>
</reference>
<accession>F7PFK8</accession>
<evidence type="ECO:0000313" key="1">
    <source>
        <dbReference type="EMBL" id="CCQ34332.1"/>
    </source>
</evidence>
<evidence type="ECO:0000313" key="4">
    <source>
        <dbReference type="Proteomes" id="UP000015381"/>
    </source>
</evidence>
<protein>
    <submittedName>
        <fullName evidence="2">Uncharacterized protein</fullName>
    </submittedName>
</protein>
<evidence type="ECO:0000313" key="2">
    <source>
        <dbReference type="EMBL" id="ERJ06429.1"/>
    </source>
</evidence>
<dbReference type="RefSeq" id="WP_008523812.1">
    <property type="nucleotide sequence ID" value="NC_021921.1"/>
</dbReference>
<dbReference type="EMBL" id="AFNT02000015">
    <property type="protein sequence ID" value="ERJ06429.1"/>
    <property type="molecule type" value="Genomic_DNA"/>
</dbReference>
<dbReference type="Proteomes" id="UP000015381">
    <property type="component" value="Chromosome I"/>
</dbReference>